<protein>
    <submittedName>
        <fullName evidence="1">Uncharacterized protein</fullName>
    </submittedName>
</protein>
<evidence type="ECO:0000313" key="1">
    <source>
        <dbReference type="EMBL" id="GAC30390.1"/>
    </source>
</evidence>
<dbReference type="AlphaFoldDB" id="K7A4I5"/>
<dbReference type="EMBL" id="BAEQ01000055">
    <property type="protein sequence ID" value="GAC30390.1"/>
    <property type="molecule type" value="Genomic_DNA"/>
</dbReference>
<reference evidence="2" key="1">
    <citation type="journal article" date="2014" name="Environ. Microbiol.">
        <title>Comparative genomics of the marine bacterial genus Glaciecola reveals the high degree of genomic diversity and genomic characteristic for cold adaptation.</title>
        <authorList>
            <person name="Qin Q.L."/>
            <person name="Xie B.B."/>
            <person name="Yu Y."/>
            <person name="Shu Y.L."/>
            <person name="Rong J.C."/>
            <person name="Zhang Y.J."/>
            <person name="Zhao D.L."/>
            <person name="Chen X.L."/>
            <person name="Zhang X.Y."/>
            <person name="Chen B."/>
            <person name="Zhou B.C."/>
            <person name="Zhang Y.Z."/>
        </authorList>
    </citation>
    <scope>NUCLEOTIDE SEQUENCE [LARGE SCALE GENOMIC DNA]</scope>
    <source>
        <strain evidence="2">ACAM 615</strain>
    </source>
</reference>
<evidence type="ECO:0000313" key="2">
    <source>
        <dbReference type="Proteomes" id="UP000006251"/>
    </source>
</evidence>
<keyword evidence="2" id="KW-1185">Reference proteome</keyword>
<accession>K7A4I5</accession>
<gene>
    <name evidence="1" type="ORF">GPAL_3544</name>
</gene>
<organism evidence="1 2">
    <name type="scientific">Brumicola pallidula DSM 14239 = ACAM 615</name>
    <dbReference type="NCBI Taxonomy" id="1121922"/>
    <lineage>
        <taxon>Bacteria</taxon>
        <taxon>Pseudomonadati</taxon>
        <taxon>Pseudomonadota</taxon>
        <taxon>Gammaproteobacteria</taxon>
        <taxon>Alteromonadales</taxon>
        <taxon>Alteromonadaceae</taxon>
        <taxon>Brumicola</taxon>
    </lineage>
</organism>
<sequence>MGIYLMLMVLICSDGVEVIMHCLVNFRISANSMSILIEEQLAS</sequence>
<name>K7A4I5_9ALTE</name>
<comment type="caution">
    <text evidence="1">The sequence shown here is derived from an EMBL/GenBank/DDBJ whole genome shotgun (WGS) entry which is preliminary data.</text>
</comment>
<proteinExistence type="predicted"/>
<dbReference type="Proteomes" id="UP000006251">
    <property type="component" value="Unassembled WGS sequence"/>
</dbReference>